<evidence type="ECO:0000313" key="2">
    <source>
        <dbReference type="EMBL" id="MCS4157621.1"/>
    </source>
</evidence>
<reference evidence="2" key="1">
    <citation type="submission" date="2022-08" db="EMBL/GenBank/DDBJ databases">
        <title>Genomic Encyclopedia of Type Strains, Phase V (KMG-V): Genome sequencing to study the core and pangenomes of soil and plant-associated prokaryotes.</title>
        <authorList>
            <person name="Whitman W."/>
        </authorList>
    </citation>
    <scope>NUCLEOTIDE SEQUENCE</scope>
    <source>
        <strain evidence="2">SP3002</strain>
    </source>
</reference>
<accession>A0AAW5P8U5</accession>
<dbReference type="InterPro" id="IPR038726">
    <property type="entry name" value="PDDEXK_AddAB-type"/>
</dbReference>
<proteinExistence type="predicted"/>
<evidence type="ECO:0000313" key="3">
    <source>
        <dbReference type="Proteomes" id="UP001155110"/>
    </source>
</evidence>
<evidence type="ECO:0000259" key="1">
    <source>
        <dbReference type="Pfam" id="PF12705"/>
    </source>
</evidence>
<dbReference type="RefSeq" id="WP_259258115.1">
    <property type="nucleotide sequence ID" value="NZ_JANTZM010000007.1"/>
</dbReference>
<dbReference type="InterPro" id="IPR011604">
    <property type="entry name" value="PDDEXK-like_dom_sf"/>
</dbReference>
<dbReference type="Pfam" id="PF12705">
    <property type="entry name" value="PDDEXK_1"/>
    <property type="match status" value="1"/>
</dbReference>
<comment type="caution">
    <text evidence="2">The sequence shown here is derived from an EMBL/GenBank/DDBJ whole genome shotgun (WGS) entry which is preliminary data.</text>
</comment>
<name>A0AAW5P8U5_9BACT</name>
<dbReference type="Proteomes" id="UP001155110">
    <property type="component" value="Unassembled WGS sequence"/>
</dbReference>
<dbReference type="AlphaFoldDB" id="A0AAW5P8U5"/>
<dbReference type="EMBL" id="JANTZM010000007">
    <property type="protein sequence ID" value="MCS4157621.1"/>
    <property type="molecule type" value="Genomic_DNA"/>
</dbReference>
<dbReference type="Gene3D" id="3.90.320.10">
    <property type="match status" value="1"/>
</dbReference>
<feature type="domain" description="PD-(D/E)XK endonuclease-like" evidence="1">
    <location>
        <begin position="7"/>
        <end position="137"/>
    </location>
</feature>
<gene>
    <name evidence="2" type="ORF">GGP99_001585</name>
</gene>
<organism evidence="2 3">
    <name type="scientific">Salinibacter ruber</name>
    <dbReference type="NCBI Taxonomy" id="146919"/>
    <lineage>
        <taxon>Bacteria</taxon>
        <taxon>Pseudomonadati</taxon>
        <taxon>Rhodothermota</taxon>
        <taxon>Rhodothermia</taxon>
        <taxon>Rhodothermales</taxon>
        <taxon>Salinibacteraceae</taxon>
        <taxon>Salinibacter</taxon>
    </lineage>
</organism>
<sequence length="331" mass="39490">MKRNAHSYSELKTFWNRCRLQHFYRYFMQTRSRTWEDNKFFIIGNLVHDTIERIYRGHDPEQAFKAVAGAEKNRIKDDLLDFRFREFRVKRRVAKNLIGVFQEQVRPDEPFEIVDTEVAFQETLADVPMRGMADRLYRISVEDFKEEFSPDGGLPDWAIDQLAEENRDYLRLIGEEKTRSTSTFPGTDYEKQTQEDLQTHLYWWALKKAGTPVEGIVHTSYRKAPSKYRKAENYDSLAEQKEAIDGYYSRARTPYRRAVLVPWRPDPGPLEKYIRRAYRAMEEFYDDPYDSADSFVKYDPGRMPCRLCDYFRVCHENQEIDHTYAHKPDTS</sequence>
<protein>
    <recommendedName>
        <fullName evidence="1">PD-(D/E)XK endonuclease-like domain-containing protein</fullName>
    </recommendedName>
</protein>